<dbReference type="AlphaFoldDB" id="A0A3B1AE61"/>
<organism evidence="3">
    <name type="scientific">hydrothermal vent metagenome</name>
    <dbReference type="NCBI Taxonomy" id="652676"/>
    <lineage>
        <taxon>unclassified sequences</taxon>
        <taxon>metagenomes</taxon>
        <taxon>ecological metagenomes</taxon>
    </lineage>
</organism>
<evidence type="ECO:0000313" key="3">
    <source>
        <dbReference type="EMBL" id="VAW90876.1"/>
    </source>
</evidence>
<feature type="domain" description="GGDEF" evidence="2">
    <location>
        <begin position="182"/>
        <end position="314"/>
    </location>
</feature>
<dbReference type="InterPro" id="IPR000160">
    <property type="entry name" value="GGDEF_dom"/>
</dbReference>
<dbReference type="Pfam" id="PF00990">
    <property type="entry name" value="GGDEF"/>
    <property type="match status" value="1"/>
</dbReference>
<reference evidence="3" key="1">
    <citation type="submission" date="2018-06" db="EMBL/GenBank/DDBJ databases">
        <authorList>
            <person name="Zhirakovskaya E."/>
        </authorList>
    </citation>
    <scope>NUCLEOTIDE SEQUENCE</scope>
</reference>
<dbReference type="SMART" id="SM00267">
    <property type="entry name" value="GGDEF"/>
    <property type="match status" value="1"/>
</dbReference>
<evidence type="ECO:0000256" key="1">
    <source>
        <dbReference type="SAM" id="MobiDB-lite"/>
    </source>
</evidence>
<dbReference type="InterPro" id="IPR050469">
    <property type="entry name" value="Diguanylate_Cyclase"/>
</dbReference>
<name>A0A3B1AE61_9ZZZZ</name>
<dbReference type="GO" id="GO:0005886">
    <property type="term" value="C:plasma membrane"/>
    <property type="evidence" value="ECO:0007669"/>
    <property type="project" value="TreeGrafter"/>
</dbReference>
<dbReference type="NCBIfam" id="TIGR00254">
    <property type="entry name" value="GGDEF"/>
    <property type="match status" value="1"/>
</dbReference>
<dbReference type="EMBL" id="UOFR01000007">
    <property type="protein sequence ID" value="VAW90876.1"/>
    <property type="molecule type" value="Genomic_DNA"/>
</dbReference>
<feature type="region of interest" description="Disordered" evidence="1">
    <location>
        <begin position="1"/>
        <end position="27"/>
    </location>
</feature>
<proteinExistence type="predicted"/>
<dbReference type="InterPro" id="IPR029787">
    <property type="entry name" value="Nucleotide_cyclase"/>
</dbReference>
<gene>
    <name evidence="3" type="ORF">MNBD_GAMMA21-610</name>
</gene>
<dbReference type="SUPFAM" id="SSF55073">
    <property type="entry name" value="Nucleotide cyclase"/>
    <property type="match status" value="1"/>
</dbReference>
<dbReference type="PROSITE" id="PS50887">
    <property type="entry name" value="GGDEF"/>
    <property type="match status" value="1"/>
</dbReference>
<dbReference type="FunFam" id="3.30.70.270:FF:000001">
    <property type="entry name" value="Diguanylate cyclase domain protein"/>
    <property type="match status" value="1"/>
</dbReference>
<dbReference type="GO" id="GO:0052621">
    <property type="term" value="F:diguanylate cyclase activity"/>
    <property type="evidence" value="ECO:0007669"/>
    <property type="project" value="TreeGrafter"/>
</dbReference>
<protein>
    <submittedName>
        <fullName evidence="3">Diguanylate cyclase/phosphodiesterase (GGDEF &amp; EAL domains) with PAS/PAC sensor(S)</fullName>
    </submittedName>
</protein>
<dbReference type="PANTHER" id="PTHR45138">
    <property type="entry name" value="REGULATORY COMPONENTS OF SENSORY TRANSDUCTION SYSTEM"/>
    <property type="match status" value="1"/>
</dbReference>
<sequence length="315" mass="35560">MSDKSEHSMAIHTITGRNEPQAKTTEHESIANVADFDIPELQRTLKLAGLLQTSLEIESILQYFVDSVRETIQFGGIQYEYDAMDLDIKLGKIERHSCAYRLRIASDGLGELKFTRNKRFSETEMEQLENFIFHLVYPLRNAIKYQKALISAQMDSLTGINNRASMDRCLDREVELSHRHDNNLSLLIVDIDHFKQVNDSLGHSAGDTVLKTLVACIKETMRNSDMLFRYGGEEFALVLSGTDMDGARQVGERIRAAVQAYPFVYNGKDLELSVSIGAAFLGRRDSAARLFNKADAALYQAKKAGRNQVHSYAER</sequence>
<accession>A0A3B1AE61</accession>
<evidence type="ECO:0000259" key="2">
    <source>
        <dbReference type="PROSITE" id="PS50887"/>
    </source>
</evidence>
<dbReference type="CDD" id="cd01949">
    <property type="entry name" value="GGDEF"/>
    <property type="match status" value="1"/>
</dbReference>
<dbReference type="InterPro" id="IPR043128">
    <property type="entry name" value="Rev_trsase/Diguanyl_cyclase"/>
</dbReference>
<dbReference type="Gene3D" id="3.30.70.270">
    <property type="match status" value="1"/>
</dbReference>
<dbReference type="PANTHER" id="PTHR45138:SF9">
    <property type="entry name" value="DIGUANYLATE CYCLASE DGCM-RELATED"/>
    <property type="match status" value="1"/>
</dbReference>
<dbReference type="GO" id="GO:1902201">
    <property type="term" value="P:negative regulation of bacterial-type flagellum-dependent cell motility"/>
    <property type="evidence" value="ECO:0007669"/>
    <property type="project" value="TreeGrafter"/>
</dbReference>
<dbReference type="GO" id="GO:0043709">
    <property type="term" value="P:cell adhesion involved in single-species biofilm formation"/>
    <property type="evidence" value="ECO:0007669"/>
    <property type="project" value="TreeGrafter"/>
</dbReference>